<keyword evidence="6" id="KW-0472">Membrane</keyword>
<feature type="compositionally biased region" description="Low complexity" evidence="7">
    <location>
        <begin position="312"/>
        <end position="369"/>
    </location>
</feature>
<gene>
    <name evidence="9" type="ORF">JKP88DRAFT_348396</name>
</gene>
<keyword evidence="10" id="KW-1185">Reference proteome</keyword>
<keyword evidence="3" id="KW-0812">Transmembrane</keyword>
<evidence type="ECO:0000256" key="6">
    <source>
        <dbReference type="ARBA" id="ARBA00023136"/>
    </source>
</evidence>
<dbReference type="PANTHER" id="PTHR43731">
    <property type="entry name" value="RHOMBOID PROTEASE"/>
    <property type="match status" value="1"/>
</dbReference>
<evidence type="ECO:0000256" key="2">
    <source>
        <dbReference type="ARBA" id="ARBA00009045"/>
    </source>
</evidence>
<dbReference type="SUPFAM" id="SSF144091">
    <property type="entry name" value="Rhomboid-like"/>
    <property type="match status" value="1"/>
</dbReference>
<evidence type="ECO:0000259" key="8">
    <source>
        <dbReference type="Pfam" id="PF01694"/>
    </source>
</evidence>
<evidence type="ECO:0000256" key="7">
    <source>
        <dbReference type="SAM" id="MobiDB-lite"/>
    </source>
</evidence>
<feature type="compositionally biased region" description="Low complexity" evidence="7">
    <location>
        <begin position="397"/>
        <end position="416"/>
    </location>
</feature>
<evidence type="ECO:0000256" key="3">
    <source>
        <dbReference type="ARBA" id="ARBA00022692"/>
    </source>
</evidence>
<dbReference type="PANTHER" id="PTHR43731:SF14">
    <property type="entry name" value="PRESENILIN-ASSOCIATED RHOMBOID-LIKE PROTEIN, MITOCHONDRIAL"/>
    <property type="match status" value="1"/>
</dbReference>
<name>A0A835Z0U7_9STRA</name>
<evidence type="ECO:0000256" key="4">
    <source>
        <dbReference type="ARBA" id="ARBA00022801"/>
    </source>
</evidence>
<dbReference type="SUPFAM" id="SSF55486">
    <property type="entry name" value="Metalloproteases ('zincins'), catalytic domain"/>
    <property type="match status" value="1"/>
</dbReference>
<comment type="subcellular location">
    <subcellularLocation>
        <location evidence="1">Membrane</location>
        <topology evidence="1">Multi-pass membrane protein</topology>
    </subcellularLocation>
</comment>
<dbReference type="InterPro" id="IPR022764">
    <property type="entry name" value="Peptidase_S54_rhomboid_dom"/>
</dbReference>
<feature type="region of interest" description="Disordered" evidence="7">
    <location>
        <begin position="312"/>
        <end position="381"/>
    </location>
</feature>
<evidence type="ECO:0000256" key="5">
    <source>
        <dbReference type="ARBA" id="ARBA00022989"/>
    </source>
</evidence>
<dbReference type="Pfam" id="PF01694">
    <property type="entry name" value="Rhomboid"/>
    <property type="match status" value="1"/>
</dbReference>
<feature type="region of interest" description="Disordered" evidence="7">
    <location>
        <begin position="395"/>
        <end position="416"/>
    </location>
</feature>
<sequence>MSDDDADEEAWWDRVQSYLSASWPLVAAQCVITPLGVLTDDVEVPEWAQALRVLTIDLDPDFLKRNFIFSERGFKSGRWWTLTSHMLLHESYEHMVENVFGLLLTGEAVWHEFGTEGLMTIFFGGGALAALDRKTKMVQMYSAFNNTLRDIVSRVPQELGALGEKFWGYASPEVGDWLGQASEQLEKTAGRIATRISPFVSPYVGYLGSSAGVSALAGANICITVEGLLRYIVAAIKGRKHLRASRVAYMVGRACLQLEPLMVEWYLHKHGGFTGIDHAGHLSGFSAGVAMFIVFRLSGLASHHRALQFTSTRTTTGTGSTTSGATAIGTTSTASSSSSSSSPPSTSASTTTAYGPTTSSGTSTGTSGTSSGGTSTGGYSNSGGTAVTYAPTMSPVGSSGSSAAGGATASPSATPGPAGDFNIQLLKFGDGDAKYDVFMERAAARWMQVIVGDVQDMPGNSAADLFQDFFGANAPAQPLPDSIDVDDIIIGYQIAPIDGPLNVVGSTAALAVRPPEYGSFPYSAGMTFDSADADAAIADGTSDADADAAIADGTSDAVILHEDADAAIADGTFDAVILHEMGHALGFAESLWPLYPSQCGTSCTYFATGAPNGCLASQKFTELGFDGPLPMYFQGSPNDGSFCSHWDETVLGNELMTPGIAEAEVTSPLTEITIAAYEDIGYQVSYASADPISQVVPAQARWKDTPLNRMLAARRVASARYKPRQARVGA</sequence>
<dbReference type="OrthoDB" id="417080at2759"/>
<evidence type="ECO:0000313" key="10">
    <source>
        <dbReference type="Proteomes" id="UP000664859"/>
    </source>
</evidence>
<dbReference type="InterPro" id="IPR035952">
    <property type="entry name" value="Rhomboid-like_sf"/>
</dbReference>
<evidence type="ECO:0000256" key="1">
    <source>
        <dbReference type="ARBA" id="ARBA00004141"/>
    </source>
</evidence>
<proteinExistence type="inferred from homology"/>
<dbReference type="InterPro" id="IPR050925">
    <property type="entry name" value="Rhomboid_protease_S54"/>
</dbReference>
<accession>A0A835Z0U7</accession>
<keyword evidence="5" id="KW-1133">Transmembrane helix</keyword>
<dbReference type="EMBL" id="JAFCMP010000146">
    <property type="protein sequence ID" value="KAG5184980.1"/>
    <property type="molecule type" value="Genomic_DNA"/>
</dbReference>
<dbReference type="GO" id="GO:0016020">
    <property type="term" value="C:membrane"/>
    <property type="evidence" value="ECO:0007669"/>
    <property type="project" value="UniProtKB-SubCell"/>
</dbReference>
<dbReference type="GO" id="GO:0004252">
    <property type="term" value="F:serine-type endopeptidase activity"/>
    <property type="evidence" value="ECO:0007669"/>
    <property type="project" value="InterPro"/>
</dbReference>
<feature type="domain" description="Peptidase S54 rhomboid" evidence="8">
    <location>
        <begin position="77"/>
        <end position="130"/>
    </location>
</feature>
<dbReference type="Proteomes" id="UP000664859">
    <property type="component" value="Unassembled WGS sequence"/>
</dbReference>
<dbReference type="Gene3D" id="3.90.132.10">
    <property type="entry name" value="Leishmanolysin , domain 2"/>
    <property type="match status" value="1"/>
</dbReference>
<comment type="caution">
    <text evidence="9">The sequence shown here is derived from an EMBL/GenBank/DDBJ whole genome shotgun (WGS) entry which is preliminary data.</text>
</comment>
<protein>
    <recommendedName>
        <fullName evidence="8">Peptidase S54 rhomboid domain-containing protein</fullName>
    </recommendedName>
</protein>
<organism evidence="9 10">
    <name type="scientific">Tribonema minus</name>
    <dbReference type="NCBI Taxonomy" id="303371"/>
    <lineage>
        <taxon>Eukaryota</taxon>
        <taxon>Sar</taxon>
        <taxon>Stramenopiles</taxon>
        <taxon>Ochrophyta</taxon>
        <taxon>PX clade</taxon>
        <taxon>Xanthophyceae</taxon>
        <taxon>Tribonematales</taxon>
        <taxon>Tribonemataceae</taxon>
        <taxon>Tribonema</taxon>
    </lineage>
</organism>
<keyword evidence="4" id="KW-0378">Hydrolase</keyword>
<dbReference type="AlphaFoldDB" id="A0A835Z0U7"/>
<comment type="similarity">
    <text evidence="2">Belongs to the peptidase S54 family.</text>
</comment>
<dbReference type="Gene3D" id="1.20.1540.10">
    <property type="entry name" value="Rhomboid-like"/>
    <property type="match status" value="1"/>
</dbReference>
<reference evidence="9" key="1">
    <citation type="submission" date="2021-02" db="EMBL/GenBank/DDBJ databases">
        <title>First Annotated Genome of the Yellow-green Alga Tribonema minus.</title>
        <authorList>
            <person name="Mahan K.M."/>
        </authorList>
    </citation>
    <scope>NUCLEOTIDE SEQUENCE</scope>
    <source>
        <strain evidence="9">UTEX B ZZ1240</strain>
    </source>
</reference>
<evidence type="ECO:0000313" key="9">
    <source>
        <dbReference type="EMBL" id="KAG5184980.1"/>
    </source>
</evidence>